<feature type="transmembrane region" description="Helical" evidence="1">
    <location>
        <begin position="434"/>
        <end position="450"/>
    </location>
</feature>
<dbReference type="AlphaFoldDB" id="A0A917GB66"/>
<reference evidence="2" key="1">
    <citation type="journal article" date="2014" name="Int. J. Syst. Evol. Microbiol.">
        <title>Complete genome sequence of Corynebacterium casei LMG S-19264T (=DSM 44701T), isolated from a smear-ripened cheese.</title>
        <authorList>
            <consortium name="US DOE Joint Genome Institute (JGI-PGF)"/>
            <person name="Walter F."/>
            <person name="Albersmeier A."/>
            <person name="Kalinowski J."/>
            <person name="Ruckert C."/>
        </authorList>
    </citation>
    <scope>NUCLEOTIDE SEQUENCE</scope>
    <source>
        <strain evidence="2">CGMCC 1.15760</strain>
    </source>
</reference>
<gene>
    <name evidence="2" type="ORF">GCM10007425_30990</name>
</gene>
<accession>A0A917GB66</accession>
<feature type="transmembrane region" description="Helical" evidence="1">
    <location>
        <begin position="38"/>
        <end position="56"/>
    </location>
</feature>
<name>A0A917GB66_9BACI</name>
<organism evidence="2 3">
    <name type="scientific">Lysinibacillus alkalisoli</name>
    <dbReference type="NCBI Taxonomy" id="1911548"/>
    <lineage>
        <taxon>Bacteria</taxon>
        <taxon>Bacillati</taxon>
        <taxon>Bacillota</taxon>
        <taxon>Bacilli</taxon>
        <taxon>Bacillales</taxon>
        <taxon>Bacillaceae</taxon>
        <taxon>Lysinibacillus</taxon>
    </lineage>
</organism>
<keyword evidence="3" id="KW-1185">Reference proteome</keyword>
<reference evidence="2" key="2">
    <citation type="submission" date="2020-09" db="EMBL/GenBank/DDBJ databases">
        <authorList>
            <person name="Sun Q."/>
            <person name="Zhou Y."/>
        </authorList>
    </citation>
    <scope>NUCLEOTIDE SEQUENCE</scope>
    <source>
        <strain evidence="2">CGMCC 1.15760</strain>
    </source>
</reference>
<evidence type="ECO:0000313" key="3">
    <source>
        <dbReference type="Proteomes" id="UP000616608"/>
    </source>
</evidence>
<feature type="transmembrane region" description="Helical" evidence="1">
    <location>
        <begin position="382"/>
        <end position="402"/>
    </location>
</feature>
<evidence type="ECO:0000313" key="2">
    <source>
        <dbReference type="EMBL" id="GGG34054.1"/>
    </source>
</evidence>
<keyword evidence="1" id="KW-0812">Transmembrane</keyword>
<protein>
    <submittedName>
        <fullName evidence="2">Uncharacterized protein</fullName>
    </submittedName>
</protein>
<dbReference type="EMBL" id="BMJT01000018">
    <property type="protein sequence ID" value="GGG34054.1"/>
    <property type="molecule type" value="Genomic_DNA"/>
</dbReference>
<feature type="transmembrane region" description="Helical" evidence="1">
    <location>
        <begin position="318"/>
        <end position="336"/>
    </location>
</feature>
<sequence>MTNSVTLKNILVLLKLFYNNTFHGVFNRPFFKHKRNRYGFIFVLVVIYIGYFYLNIIEIEQLGRGLYIMDDAEYLYLSKITMSSFFNVILMISVIIAIFIHRTISLNRNALFFAKTLPFAEKEVIMSYMIFKLSVAIMLFEIIIIIMVPALKLMSTHLFVMLFVFITMHALFIAIFFIMEMIYAVISRTKGIILRNILSFLVDITFIFLLFTHFLTIRFTIDRWVGMQAMTVAQMVSIVFMSSVMIGSLALLLNYTYIVKDDMQLKPQYFKMDIPSFHIILPTTIPAIVRNKNFFYFIGLFLVVSLSAFIQAGRQGMLESLVFIMPLFGFIAITYADATNHVRKVFHLYCIKPIIELSSLVLSTLVLVLPTLWLGFVQGEGFILYVYSINIFIGAVLIGFLFPKSESNVNETIATLLLMIVVIVLSLLVNMKGALYPCLFLLLLMLYVVIKKEYEVAK</sequence>
<proteinExistence type="predicted"/>
<feature type="transmembrane region" description="Helical" evidence="1">
    <location>
        <begin position="409"/>
        <end position="428"/>
    </location>
</feature>
<feature type="transmembrane region" description="Helical" evidence="1">
    <location>
        <begin position="198"/>
        <end position="221"/>
    </location>
</feature>
<keyword evidence="1" id="KW-1133">Transmembrane helix</keyword>
<dbReference type="Proteomes" id="UP000616608">
    <property type="component" value="Unassembled WGS sequence"/>
</dbReference>
<feature type="transmembrane region" description="Helical" evidence="1">
    <location>
        <begin position="130"/>
        <end position="151"/>
    </location>
</feature>
<comment type="caution">
    <text evidence="2">The sequence shown here is derived from an EMBL/GenBank/DDBJ whole genome shotgun (WGS) entry which is preliminary data.</text>
</comment>
<feature type="transmembrane region" description="Helical" evidence="1">
    <location>
        <begin position="76"/>
        <end position="100"/>
    </location>
</feature>
<feature type="transmembrane region" description="Helical" evidence="1">
    <location>
        <begin position="294"/>
        <end position="312"/>
    </location>
</feature>
<evidence type="ECO:0000256" key="1">
    <source>
        <dbReference type="SAM" id="Phobius"/>
    </source>
</evidence>
<feature type="transmembrane region" description="Helical" evidence="1">
    <location>
        <begin position="157"/>
        <end position="186"/>
    </location>
</feature>
<feature type="transmembrane region" description="Helical" evidence="1">
    <location>
        <begin position="233"/>
        <end position="258"/>
    </location>
</feature>
<feature type="transmembrane region" description="Helical" evidence="1">
    <location>
        <begin position="357"/>
        <end position="376"/>
    </location>
</feature>
<keyword evidence="1" id="KW-0472">Membrane</keyword>